<evidence type="ECO:0000313" key="2">
    <source>
        <dbReference type="Proteomes" id="UP000000814"/>
    </source>
</evidence>
<dbReference type="EMBL" id="AE001437">
    <property type="protein sequence ID" value="AAK78121.1"/>
    <property type="molecule type" value="Genomic_DNA"/>
</dbReference>
<dbReference type="PIR" id="F96916">
    <property type="entry name" value="F96916"/>
</dbReference>
<evidence type="ECO:0000313" key="1">
    <source>
        <dbReference type="EMBL" id="AAK78121.1"/>
    </source>
</evidence>
<proteinExistence type="predicted"/>
<keyword evidence="2" id="KW-1185">Reference proteome</keyword>
<dbReference type="AlphaFoldDB" id="Q97MQ5"/>
<protein>
    <submittedName>
        <fullName evidence="1">Uncharacterized protein</fullName>
    </submittedName>
</protein>
<dbReference type="Proteomes" id="UP000000814">
    <property type="component" value="Chromosome"/>
</dbReference>
<sequence>MDRINEVMENSEERPVVVNIGKSNCSSKAVNNNLKVTSNIINKNGLNIDEFNKLRLTNPSELSPKQIETMKAIRDAIPKIDKNTFIQKTIPKSDIEGYLSNW</sequence>
<reference evidence="1 2" key="1">
    <citation type="journal article" date="2001" name="J. Bacteriol.">
        <title>Genome sequence and comparative analysis of the solvent-producing bacterium Clostridium acetobutylicum.</title>
        <authorList>
            <person name="Nolling J."/>
            <person name="Breton G."/>
            <person name="Omelchenko M.V."/>
            <person name="Makarova K.S."/>
            <person name="Zeng Q."/>
            <person name="Gibson R."/>
            <person name="Lee H.M."/>
            <person name="Dubois J."/>
            <person name="Qiu D."/>
            <person name="Hitti J."/>
            <person name="Wolf Y.I."/>
            <person name="Tatusov R.L."/>
            <person name="Sabathe F."/>
            <person name="Doucette-Stamm L."/>
            <person name="Soucaille P."/>
            <person name="Daly M.J."/>
            <person name="Bennett G.N."/>
            <person name="Koonin E.V."/>
            <person name="Smith D.R."/>
        </authorList>
    </citation>
    <scope>NUCLEOTIDE SEQUENCE [LARGE SCALE GENOMIC DNA]</scope>
    <source>
        <strain evidence="2">ATCC 824 / DSM 792 / JCM 1419 / LMG 5710 / VKM B-1787</strain>
    </source>
</reference>
<organism evidence="1 2">
    <name type="scientific">Clostridium acetobutylicum (strain ATCC 824 / DSM 792 / JCM 1419 / IAM 19013 / LMG 5710 / NBRC 13948 / NRRL B-527 / VKM B-1787 / 2291 / W)</name>
    <dbReference type="NCBI Taxonomy" id="272562"/>
    <lineage>
        <taxon>Bacteria</taxon>
        <taxon>Bacillati</taxon>
        <taxon>Bacillota</taxon>
        <taxon>Clostridia</taxon>
        <taxon>Eubacteriales</taxon>
        <taxon>Clostridiaceae</taxon>
        <taxon>Clostridium</taxon>
    </lineage>
</organism>
<accession>Q97MQ5</accession>
<dbReference type="HOGENOM" id="CLU_2272421_0_0_9"/>
<dbReference type="STRING" id="272562.CA_C0137"/>
<gene>
    <name evidence="1" type="ordered locus">CA_C0137</name>
</gene>
<name>Q97MQ5_CLOAB</name>
<dbReference type="KEGG" id="cac:CA_C0137"/>